<organism evidence="1 2">
    <name type="scientific">Electrophorus electricus</name>
    <name type="common">Electric eel</name>
    <name type="synonym">Gymnotus electricus</name>
    <dbReference type="NCBI Taxonomy" id="8005"/>
    <lineage>
        <taxon>Eukaryota</taxon>
        <taxon>Metazoa</taxon>
        <taxon>Chordata</taxon>
        <taxon>Craniata</taxon>
        <taxon>Vertebrata</taxon>
        <taxon>Euteleostomi</taxon>
        <taxon>Actinopterygii</taxon>
        <taxon>Neopterygii</taxon>
        <taxon>Teleostei</taxon>
        <taxon>Ostariophysi</taxon>
        <taxon>Gymnotiformes</taxon>
        <taxon>Gymnotoidei</taxon>
        <taxon>Gymnotidae</taxon>
        <taxon>Electrophorus</taxon>
    </lineage>
</organism>
<sequence length="215" mass="24109">MSYIHRSVTVPNLIKCPQYNRLAQFIWALLKQTCFQCRDYRESAMCPVTVKKKMLYYGCICMHAWVVLNLIKGSNMHLVDPAKRGHIHSLSPYCTSTADTGRVLTGATVDDGIHQHLQWVLASQQVDDLECVLNDAHCHQLLAIVTAMHHHGVGQTLHDGALCFTKAFSSIAPPRVWEVLGVLLLHGNIVLSSEGKKSSFMGKTVDYYIELHELP</sequence>
<keyword evidence="2" id="KW-1185">Reference proteome</keyword>
<reference evidence="1" key="2">
    <citation type="submission" date="2025-08" db="UniProtKB">
        <authorList>
            <consortium name="Ensembl"/>
        </authorList>
    </citation>
    <scope>IDENTIFICATION</scope>
</reference>
<protein>
    <submittedName>
        <fullName evidence="1">Uncharacterized protein</fullName>
    </submittedName>
</protein>
<reference evidence="1" key="3">
    <citation type="submission" date="2025-09" db="UniProtKB">
        <authorList>
            <consortium name="Ensembl"/>
        </authorList>
    </citation>
    <scope>IDENTIFICATION</scope>
</reference>
<proteinExistence type="predicted"/>
<gene>
    <name evidence="1" type="primary">TEX30</name>
</gene>
<name>A0AAY5EFM0_ELEEL</name>
<accession>A0AAY5EFM0</accession>
<evidence type="ECO:0000313" key="2">
    <source>
        <dbReference type="Proteomes" id="UP000314983"/>
    </source>
</evidence>
<evidence type="ECO:0000313" key="1">
    <source>
        <dbReference type="Ensembl" id="ENSEEEP00000055344.1"/>
    </source>
</evidence>
<dbReference type="GeneTree" id="ENSGT01010000229309"/>
<dbReference type="Proteomes" id="UP000314983">
    <property type="component" value="Chromosome 2"/>
</dbReference>
<dbReference type="Ensembl" id="ENSEEET00000060419.1">
    <property type="protein sequence ID" value="ENSEEEP00000055344.1"/>
    <property type="gene ID" value="ENSEEEG00000025651.1"/>
</dbReference>
<reference evidence="1 2" key="1">
    <citation type="submission" date="2020-05" db="EMBL/GenBank/DDBJ databases">
        <title>Electrophorus electricus (electric eel) genome, fEleEle1, primary haplotype.</title>
        <authorList>
            <person name="Myers G."/>
            <person name="Meyer A."/>
            <person name="Fedrigo O."/>
            <person name="Formenti G."/>
            <person name="Rhie A."/>
            <person name="Tracey A."/>
            <person name="Sims Y."/>
            <person name="Jarvis E.D."/>
        </authorList>
    </citation>
    <scope>NUCLEOTIDE SEQUENCE [LARGE SCALE GENOMIC DNA]</scope>
</reference>
<dbReference type="AlphaFoldDB" id="A0AAY5EFM0"/>